<dbReference type="Proteomes" id="UP000595224">
    <property type="component" value="Chromosome"/>
</dbReference>
<proteinExistence type="predicted"/>
<dbReference type="RefSeq" id="WP_198441915.1">
    <property type="nucleotide sequence ID" value="NZ_CBCSHE010000042.1"/>
</dbReference>
<keyword evidence="2" id="KW-1185">Reference proteome</keyword>
<dbReference type="InterPro" id="IPR018597">
    <property type="entry name" value="Phage_Tuc2009_YjcQ"/>
</dbReference>
<dbReference type="SUPFAM" id="SSF46785">
    <property type="entry name" value="Winged helix' DNA-binding domain"/>
    <property type="match status" value="1"/>
</dbReference>
<name>A0A7T3V4P0_9SPIR</name>
<dbReference type="InterPro" id="IPR036390">
    <property type="entry name" value="WH_DNA-bd_sf"/>
</dbReference>
<gene>
    <name evidence="1" type="ORF">IWA51_07065</name>
</gene>
<organism evidence="1 2">
    <name type="scientific">Treponema peruense</name>
    <dbReference type="NCBI Taxonomy" id="2787628"/>
    <lineage>
        <taxon>Bacteria</taxon>
        <taxon>Pseudomonadati</taxon>
        <taxon>Spirochaetota</taxon>
        <taxon>Spirochaetia</taxon>
        <taxon>Spirochaetales</taxon>
        <taxon>Treponemataceae</taxon>
        <taxon>Treponema</taxon>
    </lineage>
</organism>
<dbReference type="Gene3D" id="1.10.10.10">
    <property type="entry name" value="Winged helix-like DNA-binding domain superfamily/Winged helix DNA-binding domain"/>
    <property type="match status" value="1"/>
</dbReference>
<reference evidence="1 2" key="1">
    <citation type="submission" date="2020-11" db="EMBL/GenBank/DDBJ databases">
        <title>Treponema Peruensis nv. sp., first commensal Treponema isolated from human feces.</title>
        <authorList>
            <person name="Belkhou C."/>
            <person name="Raes J."/>
        </authorList>
    </citation>
    <scope>NUCLEOTIDE SEQUENCE [LARGE SCALE GENOMIC DNA]</scope>
    <source>
        <strain evidence="1 2">RCC2812</strain>
    </source>
</reference>
<evidence type="ECO:0000313" key="1">
    <source>
        <dbReference type="EMBL" id="QQA00040.1"/>
    </source>
</evidence>
<dbReference type="KEGG" id="tper:IWA51_07065"/>
<dbReference type="InterPro" id="IPR036388">
    <property type="entry name" value="WH-like_DNA-bd_sf"/>
</dbReference>
<protein>
    <recommendedName>
        <fullName evidence="3">YjcQ protein</fullName>
    </recommendedName>
</protein>
<dbReference type="Pfam" id="PF09639">
    <property type="entry name" value="YjcQ"/>
    <property type="match status" value="1"/>
</dbReference>
<accession>A0A7T3V4P0</accession>
<dbReference type="AlphaFoldDB" id="A0A7T3V4P0"/>
<evidence type="ECO:0008006" key="3">
    <source>
        <dbReference type="Google" id="ProtNLM"/>
    </source>
</evidence>
<sequence length="112" mass="12298">MKSFSNIYKILKRLDDMLDLPEVDNEKISAKTLGITELRRARYLIMLENGGYIEGLKVFDEDEPDIGTENLHITLKGIKWLAENAALIKAANIIKEVGGAGVTAAVSAVPNL</sequence>
<evidence type="ECO:0000313" key="2">
    <source>
        <dbReference type="Proteomes" id="UP000595224"/>
    </source>
</evidence>
<dbReference type="EMBL" id="CP064936">
    <property type="protein sequence ID" value="QQA00040.1"/>
    <property type="molecule type" value="Genomic_DNA"/>
</dbReference>